<evidence type="ECO:0000313" key="2">
    <source>
        <dbReference type="EMBL" id="QKX64077.1"/>
    </source>
</evidence>
<dbReference type="Proteomes" id="UP000509510">
    <property type="component" value="Chromosome VI"/>
</dbReference>
<organism evidence="2 3">
    <name type="scientific">Talaromyces rugulosus</name>
    <name type="common">Penicillium rugulosum</name>
    <dbReference type="NCBI Taxonomy" id="121627"/>
    <lineage>
        <taxon>Eukaryota</taxon>
        <taxon>Fungi</taxon>
        <taxon>Dikarya</taxon>
        <taxon>Ascomycota</taxon>
        <taxon>Pezizomycotina</taxon>
        <taxon>Eurotiomycetes</taxon>
        <taxon>Eurotiomycetidae</taxon>
        <taxon>Eurotiales</taxon>
        <taxon>Trichocomaceae</taxon>
        <taxon>Talaromyces</taxon>
        <taxon>Talaromyces sect. Islandici</taxon>
    </lineage>
</organism>
<dbReference type="PANTHER" id="PTHR38797:SF4">
    <property type="entry name" value="NUCLEAR PORE COMPLEX PROTEIN NUP85"/>
    <property type="match status" value="1"/>
</dbReference>
<evidence type="ECO:0000256" key="1">
    <source>
        <dbReference type="SAM" id="MobiDB-lite"/>
    </source>
</evidence>
<dbReference type="GeneID" id="55998728"/>
<dbReference type="KEGG" id="trg:TRUGW13939_11250"/>
<proteinExistence type="predicted"/>
<protein>
    <submittedName>
        <fullName evidence="2">Uncharacterized protein</fullName>
    </submittedName>
</protein>
<dbReference type="PANTHER" id="PTHR38797">
    <property type="entry name" value="NUCLEAR PORE COMPLEX PROTEIN NUP85-RELATED"/>
    <property type="match status" value="1"/>
</dbReference>
<dbReference type="Pfam" id="PF12311">
    <property type="entry name" value="DUF3632"/>
    <property type="match status" value="1"/>
</dbReference>
<dbReference type="EMBL" id="CP055903">
    <property type="protein sequence ID" value="QKX64077.1"/>
    <property type="molecule type" value="Genomic_DNA"/>
</dbReference>
<dbReference type="AlphaFoldDB" id="A0A7H8RDB3"/>
<accession>A0A7H8RDB3</accession>
<dbReference type="OrthoDB" id="3350591at2759"/>
<dbReference type="InterPro" id="IPR022085">
    <property type="entry name" value="OpdG"/>
</dbReference>
<sequence length="298" mass="34435">MSQLRDTDANIDTHVASNVDTDTDTDEPDPFDYPEVVKAIERCIEPDSDFSIMQAARITDEILLDKDEEPKLRNGTSFLLAEHILTIAKKIPYNHPSQIKLVLYVQCMMQSQKLGGYVAENTSDSGESYVNHFRDNWETFWWTIREWFPGDACSDDEDVNFSAFCARLYGMNVDGWGTDPTYFIYALDYLECDMRIQGGGTERAIRSAALWVLYSGQLGFDAVVKWPRKFSDREAHEIARRRHQQPSIYDGPIYGIQRWEFWRRRLLEESVNTGMDEETKRLARMAADMMAAYARNSV</sequence>
<reference evidence="3" key="1">
    <citation type="submission" date="2020-06" db="EMBL/GenBank/DDBJ databases">
        <title>A chromosome-scale genome assembly of Talaromyces rugulosus W13939.</title>
        <authorList>
            <person name="Wang B."/>
            <person name="Guo L."/>
            <person name="Ye K."/>
            <person name="Wang L."/>
        </authorList>
    </citation>
    <scope>NUCLEOTIDE SEQUENCE [LARGE SCALE GENOMIC DNA]</scope>
    <source>
        <strain evidence="3">W13939</strain>
    </source>
</reference>
<feature type="compositionally biased region" description="Acidic residues" evidence="1">
    <location>
        <begin position="21"/>
        <end position="30"/>
    </location>
</feature>
<dbReference type="InterPro" id="IPR053204">
    <property type="entry name" value="Oxopyrrolidines_Biosynth-assoc"/>
</dbReference>
<gene>
    <name evidence="2" type="ORF">TRUGW13939_11250</name>
</gene>
<feature type="region of interest" description="Disordered" evidence="1">
    <location>
        <begin position="1"/>
        <end position="30"/>
    </location>
</feature>
<dbReference type="RefSeq" id="XP_035350251.1">
    <property type="nucleotide sequence ID" value="XM_035494358.1"/>
</dbReference>
<keyword evidence="3" id="KW-1185">Reference proteome</keyword>
<evidence type="ECO:0000313" key="3">
    <source>
        <dbReference type="Proteomes" id="UP000509510"/>
    </source>
</evidence>
<name>A0A7H8RDB3_TALRU</name>